<keyword evidence="7" id="KW-0131">Cell cycle</keyword>
<dbReference type="SUPFAM" id="SSF49879">
    <property type="entry name" value="SMAD/FHA domain"/>
    <property type="match status" value="1"/>
</dbReference>
<feature type="domain" description="BRCT" evidence="10">
    <location>
        <begin position="102"/>
        <end position="166"/>
    </location>
</feature>
<dbReference type="EMBL" id="CADCXW020000021">
    <property type="protein sequence ID" value="CAD1554879.1"/>
    <property type="molecule type" value="Genomic_DNA"/>
</dbReference>
<dbReference type="PANTHER" id="PTHR12162:SF0">
    <property type="entry name" value="NIBRIN"/>
    <property type="match status" value="1"/>
</dbReference>
<dbReference type="InterPro" id="IPR032429">
    <property type="entry name" value="Nibrin_BRCT2"/>
</dbReference>
<protein>
    <recommendedName>
        <fullName evidence="10">BRCT domain-containing protein</fullName>
    </recommendedName>
</protein>
<dbReference type="Gene3D" id="3.40.50.10980">
    <property type="entry name" value="Nibrin, BRCT2 domain"/>
    <property type="match status" value="1"/>
</dbReference>
<keyword evidence="6" id="KW-0539">Nucleus</keyword>
<evidence type="ECO:0000256" key="4">
    <source>
        <dbReference type="ARBA" id="ARBA00022763"/>
    </source>
</evidence>
<keyword evidence="3" id="KW-0158">Chromosome</keyword>
<evidence type="ECO:0000256" key="3">
    <source>
        <dbReference type="ARBA" id="ARBA00022454"/>
    </source>
</evidence>
<dbReference type="InterPro" id="IPR043014">
    <property type="entry name" value="Nibrin_BRCT2_sf"/>
</dbReference>
<comment type="subcellular location">
    <subcellularLocation>
        <location evidence="2">Chromosome</location>
    </subcellularLocation>
    <subcellularLocation>
        <location evidence="1">Nucleus</location>
    </subcellularLocation>
</comment>
<dbReference type="InterPro" id="IPR008984">
    <property type="entry name" value="SMAD_FHA_dom_sf"/>
</dbReference>
<dbReference type="CDD" id="cd00060">
    <property type="entry name" value="FHA"/>
    <property type="match status" value="1"/>
</dbReference>
<dbReference type="AlphaFoldDB" id="A0A6V7JXC4"/>
<dbReference type="CDD" id="cd17741">
    <property type="entry name" value="BRCT_nibrin"/>
    <property type="match status" value="1"/>
</dbReference>
<feature type="compositionally biased region" description="Polar residues" evidence="9">
    <location>
        <begin position="376"/>
        <end position="386"/>
    </location>
</feature>
<dbReference type="Pfam" id="PF00533">
    <property type="entry name" value="BRCT"/>
    <property type="match status" value="1"/>
</dbReference>
<evidence type="ECO:0000313" key="11">
    <source>
        <dbReference type="EMBL" id="CAD1554879.1"/>
    </source>
</evidence>
<feature type="region of interest" description="Disordered" evidence="9">
    <location>
        <begin position="455"/>
        <end position="485"/>
    </location>
</feature>
<dbReference type="Pfam" id="PF16508">
    <property type="entry name" value="NIBRIN_BRCT_II"/>
    <property type="match status" value="1"/>
</dbReference>
<dbReference type="GO" id="GO:0007095">
    <property type="term" value="P:mitotic G2 DNA damage checkpoint signaling"/>
    <property type="evidence" value="ECO:0007669"/>
    <property type="project" value="InterPro"/>
</dbReference>
<evidence type="ECO:0000256" key="8">
    <source>
        <dbReference type="ARBA" id="ARBA00044757"/>
    </source>
</evidence>
<comment type="similarity">
    <text evidence="8">Belongs to the Nibrin family.</text>
</comment>
<dbReference type="GO" id="GO:0030870">
    <property type="term" value="C:Mre11 complex"/>
    <property type="evidence" value="ECO:0007669"/>
    <property type="project" value="InterPro"/>
</dbReference>
<evidence type="ECO:0000256" key="2">
    <source>
        <dbReference type="ARBA" id="ARBA00004286"/>
    </source>
</evidence>
<sequence length="512" mass="57602">MWSITDKSGRVHKLEPGLPFLVGRQAGILFPQTDLTVHQHHAAILVHGTTHQCIVTDLKTKFGTYLVNSDSKVIHRITDSYNVRPNDRIRFGGFKTTLTFSFQSIVVMISSLKREDRESMAEMIQSIGGGIIAEWTSNCTYLTVPDTCRMTAKLACAMAAGIPIVTCNFWRCMATALQAGKELPNPQKFLPQVQSLVPIDRSVLLPRESRKTIFKDIRFVFFRQDQLETYKTMIELAGGRAIGYNSKVIDEEIFRAKDTRFVLFRDDDSGGDSCAVPPLLIIANILAAQNRRMITKHEIHFAILDSSVETFTNPHIGLVDQRYQPENVDSNGTPAVDETDDIIYVGTVKGGQLIQGSTVSKERAPLLDTKSEGVDENSNALFNQSENCRKRRSEAHQGGEEKKKLKIDETPSISSGPSPIEGERLDHDFVVPERRAPLRCQKCCEKRQKPRWVVCQSEREKKKARSSESSSKSLGAPSTDKHRLFRPEVLTGQFFGKKFKKQPVKIPIRIKR</sequence>
<gene>
    <name evidence="11" type="ORF">BBRV_LOCUS60378</name>
</gene>
<dbReference type="SUPFAM" id="SSF52113">
    <property type="entry name" value="BRCT domain"/>
    <property type="match status" value="1"/>
</dbReference>
<dbReference type="GO" id="GO:0005694">
    <property type="term" value="C:chromosome"/>
    <property type="evidence" value="ECO:0007669"/>
    <property type="project" value="UniProtKB-SubCell"/>
</dbReference>
<dbReference type="InterPro" id="IPR001357">
    <property type="entry name" value="BRCT_dom"/>
</dbReference>
<reference evidence="11" key="1">
    <citation type="submission" date="2020-07" db="EMBL/GenBank/DDBJ databases">
        <authorList>
            <person name="Ferguson B K."/>
        </authorList>
    </citation>
    <scope>NUCLEOTIDE SEQUENCE</scope>
    <source>
        <strain evidence="11">L06</strain>
    </source>
</reference>
<dbReference type="InterPro" id="IPR040227">
    <property type="entry name" value="Nibrin-rel"/>
</dbReference>
<feature type="compositionally biased region" description="Low complexity" evidence="9">
    <location>
        <begin position="411"/>
        <end position="420"/>
    </location>
</feature>
<dbReference type="InterPro" id="IPR036420">
    <property type="entry name" value="BRCT_dom_sf"/>
</dbReference>
<dbReference type="PANTHER" id="PTHR12162">
    <property type="entry name" value="NIBRIN-RELATED"/>
    <property type="match status" value="1"/>
</dbReference>
<evidence type="ECO:0000256" key="7">
    <source>
        <dbReference type="ARBA" id="ARBA00023306"/>
    </source>
</evidence>
<evidence type="ECO:0000256" key="9">
    <source>
        <dbReference type="SAM" id="MobiDB-lite"/>
    </source>
</evidence>
<dbReference type="Gene3D" id="2.60.200.20">
    <property type="match status" value="1"/>
</dbReference>
<organism evidence="11">
    <name type="scientific">Bracon brevicornis</name>
    <dbReference type="NCBI Taxonomy" id="1563983"/>
    <lineage>
        <taxon>Eukaryota</taxon>
        <taxon>Metazoa</taxon>
        <taxon>Ecdysozoa</taxon>
        <taxon>Arthropoda</taxon>
        <taxon>Hexapoda</taxon>
        <taxon>Insecta</taxon>
        <taxon>Pterygota</taxon>
        <taxon>Neoptera</taxon>
        <taxon>Endopterygota</taxon>
        <taxon>Hymenoptera</taxon>
        <taxon>Apocrita</taxon>
        <taxon>Ichneumonoidea</taxon>
        <taxon>Braconidae</taxon>
        <taxon>Braconinae</taxon>
        <taxon>Bracon</taxon>
    </lineage>
</organism>
<dbReference type="PROSITE" id="PS50172">
    <property type="entry name" value="BRCT"/>
    <property type="match status" value="1"/>
</dbReference>
<evidence type="ECO:0000259" key="10">
    <source>
        <dbReference type="PROSITE" id="PS50172"/>
    </source>
</evidence>
<dbReference type="Pfam" id="PF00498">
    <property type="entry name" value="FHA"/>
    <property type="match status" value="1"/>
</dbReference>
<accession>A0A6V7JXC4</accession>
<keyword evidence="5" id="KW-0234">DNA repair</keyword>
<name>A0A6V7JXC4_9HYME</name>
<evidence type="ECO:0000256" key="1">
    <source>
        <dbReference type="ARBA" id="ARBA00004123"/>
    </source>
</evidence>
<dbReference type="Gene3D" id="3.40.50.10190">
    <property type="entry name" value="BRCT domain"/>
    <property type="match status" value="1"/>
</dbReference>
<evidence type="ECO:0000256" key="6">
    <source>
        <dbReference type="ARBA" id="ARBA00023242"/>
    </source>
</evidence>
<feature type="compositionally biased region" description="Basic and acidic residues" evidence="9">
    <location>
        <begin position="394"/>
        <end position="409"/>
    </location>
</feature>
<dbReference type="InterPro" id="IPR000253">
    <property type="entry name" value="FHA_dom"/>
</dbReference>
<dbReference type="GO" id="GO:0000724">
    <property type="term" value="P:double-strand break repair via homologous recombination"/>
    <property type="evidence" value="ECO:0007669"/>
    <property type="project" value="TreeGrafter"/>
</dbReference>
<proteinExistence type="inferred from homology"/>
<feature type="compositionally biased region" description="Basic and acidic residues" evidence="9">
    <location>
        <begin position="364"/>
        <end position="373"/>
    </location>
</feature>
<evidence type="ECO:0000256" key="5">
    <source>
        <dbReference type="ARBA" id="ARBA00023204"/>
    </source>
</evidence>
<feature type="region of interest" description="Disordered" evidence="9">
    <location>
        <begin position="364"/>
        <end position="425"/>
    </location>
</feature>
<keyword evidence="4" id="KW-0227">DNA damage</keyword>
<dbReference type="GO" id="GO:0003684">
    <property type="term" value="F:damaged DNA binding"/>
    <property type="evidence" value="ECO:0007669"/>
    <property type="project" value="TreeGrafter"/>
</dbReference>